<keyword evidence="2" id="KW-1185">Reference proteome</keyword>
<reference evidence="1 2" key="1">
    <citation type="submission" date="2015-03" db="EMBL/GenBank/DDBJ databases">
        <title>Genome sequence of Pseudoalteromonas aurantia.</title>
        <authorList>
            <person name="Xie B.-B."/>
            <person name="Rong J.-C."/>
            <person name="Qin Q.-L."/>
            <person name="Zhang Y.-Z."/>
        </authorList>
    </citation>
    <scope>NUCLEOTIDE SEQUENCE [LARGE SCALE GENOMIC DNA]</scope>
    <source>
        <strain evidence="1 2">208</strain>
    </source>
</reference>
<dbReference type="SUPFAM" id="SSF55729">
    <property type="entry name" value="Acyl-CoA N-acyltransferases (Nat)"/>
    <property type="match status" value="1"/>
</dbReference>
<dbReference type="EMBL" id="AQGV01000015">
    <property type="protein sequence ID" value="MBE0370311.1"/>
    <property type="molecule type" value="Genomic_DNA"/>
</dbReference>
<gene>
    <name evidence="1" type="ORF">PAUR_b0312</name>
</gene>
<accession>A0ABR9EH30</accession>
<evidence type="ECO:0008006" key="3">
    <source>
        <dbReference type="Google" id="ProtNLM"/>
    </source>
</evidence>
<protein>
    <recommendedName>
        <fullName evidence="3">N-acetyltransferase domain-containing protein</fullName>
    </recommendedName>
</protein>
<name>A0ABR9EH30_9GAMM</name>
<evidence type="ECO:0000313" key="1">
    <source>
        <dbReference type="EMBL" id="MBE0370311.1"/>
    </source>
</evidence>
<dbReference type="Proteomes" id="UP000615755">
    <property type="component" value="Unassembled WGS sequence"/>
</dbReference>
<comment type="caution">
    <text evidence="1">The sequence shown here is derived from an EMBL/GenBank/DDBJ whole genome shotgun (WGS) entry which is preliminary data.</text>
</comment>
<sequence>MGNNDSNTIVQRMGYEQKDGSTIYSELKEDDSEISFEGAIRNSEQQETAISARLAFNEMTIPLANVQAGLGFLDRKFKSTTALNIQTLDATPRGRKIGQILTFHLAERAKNKGVPYVIAGGVSDARTPFYTPLGFKDMLNAPPWIDLVQEKAELENELRKELSKKQSEPLLKRHQEISKLMESNRIYIAANDLSSNSKSKMDVVWNTSLF</sequence>
<dbReference type="InterPro" id="IPR016181">
    <property type="entry name" value="Acyl_CoA_acyltransferase"/>
</dbReference>
<proteinExistence type="predicted"/>
<evidence type="ECO:0000313" key="2">
    <source>
        <dbReference type="Proteomes" id="UP000615755"/>
    </source>
</evidence>
<organism evidence="1 2">
    <name type="scientific">Pseudoalteromonas aurantia 208</name>
    <dbReference type="NCBI Taxonomy" id="1314867"/>
    <lineage>
        <taxon>Bacteria</taxon>
        <taxon>Pseudomonadati</taxon>
        <taxon>Pseudomonadota</taxon>
        <taxon>Gammaproteobacteria</taxon>
        <taxon>Alteromonadales</taxon>
        <taxon>Pseudoalteromonadaceae</taxon>
        <taxon>Pseudoalteromonas</taxon>
    </lineage>
</organism>